<dbReference type="InterPro" id="IPR038461">
    <property type="entry name" value="Schlafen_AlbA_2_dom_sf"/>
</dbReference>
<dbReference type="Gene3D" id="3.30.950.30">
    <property type="entry name" value="Schlafen, AAA domain"/>
    <property type="match status" value="1"/>
</dbReference>
<gene>
    <name evidence="2" type="ORF">J4D97_05410</name>
</gene>
<evidence type="ECO:0000313" key="2">
    <source>
        <dbReference type="EMBL" id="MBO3270080.1"/>
    </source>
</evidence>
<dbReference type="PANTHER" id="PTHR30595:SF6">
    <property type="entry name" value="SCHLAFEN ALBA-2 DOMAIN-CONTAINING PROTEIN"/>
    <property type="match status" value="1"/>
</dbReference>
<protein>
    <submittedName>
        <fullName evidence="2">DNA binding domain-containing protein</fullName>
    </submittedName>
</protein>
<dbReference type="Pfam" id="PF13749">
    <property type="entry name" value="HATPase_c_4"/>
    <property type="match status" value="1"/>
</dbReference>
<accession>A0ABS3T8W4</accession>
<dbReference type="RefSeq" id="WP_208306697.1">
    <property type="nucleotide sequence ID" value="NZ_JAGETX010000002.1"/>
</dbReference>
<dbReference type="Proteomes" id="UP000670527">
    <property type="component" value="Unassembled WGS sequence"/>
</dbReference>
<keyword evidence="3" id="KW-1185">Reference proteome</keyword>
<comment type="caution">
    <text evidence="2">The sequence shown here is derived from an EMBL/GenBank/DDBJ whole genome shotgun (WGS) entry which is preliminary data.</text>
</comment>
<dbReference type="Pfam" id="PF04326">
    <property type="entry name" value="SLFN_AlbA_2"/>
    <property type="match status" value="1"/>
</dbReference>
<dbReference type="InterPro" id="IPR007421">
    <property type="entry name" value="Schlafen_AlbA_2_dom"/>
</dbReference>
<dbReference type="PANTHER" id="PTHR30595">
    <property type="entry name" value="GLPR-RELATED TRANSCRIPTIONAL REPRESSOR"/>
    <property type="match status" value="1"/>
</dbReference>
<name>A0ABS3T8W4_9BACT</name>
<evidence type="ECO:0000259" key="1">
    <source>
        <dbReference type="Pfam" id="PF04326"/>
    </source>
</evidence>
<sequence>MTLDDLQAQRESADFEAKAAQGQDGRGALPHDIWPTYSAFANTNGGVIVLGVKERKDHSLQVIGLQDAEKLRREVWSNVHNRKTISHSLLGNDDVRIETIDGLDVLFIRVPKAHRHQRPIYVGENPLTGTYQRRHEGDYSCPAPRVRQLIAEAENDTRDARPLPHHGISDLDSDSLAAFRNQFRSTKPGHAWLVLSDQDLLQRLGGWFNNRETGEQGLTLAGLLMFGQQHIIESILPDYVVDYQEKSPSHQRWVDRLVTDGTWSGNLYDFYRKAYSRLISDLKVPFQLRDQHQRVDETPVHVALREALVNSLIHADYNGSSPILIVKEPDQFTFRNPGTLRIPREEVFQGGNSDCRNRNLQKMFQMIGEGEKAGSGFPAILRAWESQSWSDPYLTESPTSDYVSLQLKMTSFLPQDVLNKLAKHFGAPFTELDENARLALVLAEQEGYVTNERFRSFTYHHPADITKQLALLVRNKFLTQERGGRWTKYHLVSSNQIDTLETSIENKNALHDEVNGQLVLIYDNNKSIKSVDNSINSSADSIKSVDNSINSSADSINSVSESTETTEYSSVSDLVRANIPEVIWQKLMQLGEPARLGRISSSYLAQLIFILCSETELNTQQLAMILKRNAVGIRSNYIAQMVEQGVLIPTFPDKLNHPRQAYRAA</sequence>
<feature type="domain" description="Schlafen AlbA-2" evidence="1">
    <location>
        <begin position="11"/>
        <end position="136"/>
    </location>
</feature>
<evidence type="ECO:0000313" key="3">
    <source>
        <dbReference type="Proteomes" id="UP000670527"/>
    </source>
</evidence>
<dbReference type="InterPro" id="IPR038475">
    <property type="entry name" value="RecG_C_sf"/>
</dbReference>
<dbReference type="EMBL" id="JAGETX010000002">
    <property type="protein sequence ID" value="MBO3270080.1"/>
    <property type="molecule type" value="Genomic_DNA"/>
</dbReference>
<proteinExistence type="predicted"/>
<organism evidence="2 3">
    <name type="scientific">Hymenobacter defluvii</name>
    <dbReference type="NCBI Taxonomy" id="2054411"/>
    <lineage>
        <taxon>Bacteria</taxon>
        <taxon>Pseudomonadati</taxon>
        <taxon>Bacteroidota</taxon>
        <taxon>Cytophagia</taxon>
        <taxon>Cytophagales</taxon>
        <taxon>Hymenobacteraceae</taxon>
        <taxon>Hymenobacter</taxon>
    </lineage>
</organism>
<reference evidence="2 3" key="1">
    <citation type="submission" date="2021-03" db="EMBL/GenBank/DDBJ databases">
        <authorList>
            <person name="Kim M.K."/>
        </authorList>
    </citation>
    <scope>NUCLEOTIDE SEQUENCE [LARGE SCALE GENOMIC DNA]</scope>
    <source>
        <strain evidence="2 3">BT507</strain>
    </source>
</reference>
<dbReference type="Gene3D" id="3.30.565.60">
    <property type="match status" value="1"/>
</dbReference>